<evidence type="ECO:0000256" key="2">
    <source>
        <dbReference type="ARBA" id="ARBA00022475"/>
    </source>
</evidence>
<protein>
    <submittedName>
        <fullName evidence="8">YitT family protein</fullName>
    </submittedName>
</protein>
<feature type="transmembrane region" description="Helical" evidence="6">
    <location>
        <begin position="77"/>
        <end position="98"/>
    </location>
</feature>
<dbReference type="PIRSF" id="PIRSF006483">
    <property type="entry name" value="Membrane_protein_YitT"/>
    <property type="match status" value="1"/>
</dbReference>
<evidence type="ECO:0000259" key="7">
    <source>
        <dbReference type="Pfam" id="PF10035"/>
    </source>
</evidence>
<evidence type="ECO:0000256" key="3">
    <source>
        <dbReference type="ARBA" id="ARBA00022692"/>
    </source>
</evidence>
<feature type="domain" description="DUF2179" evidence="7">
    <location>
        <begin position="217"/>
        <end position="271"/>
    </location>
</feature>
<feature type="transmembrane region" description="Helical" evidence="6">
    <location>
        <begin position="42"/>
        <end position="70"/>
    </location>
</feature>
<dbReference type="Gene3D" id="3.30.70.120">
    <property type="match status" value="1"/>
</dbReference>
<dbReference type="Proteomes" id="UP000244338">
    <property type="component" value="Unassembled WGS sequence"/>
</dbReference>
<evidence type="ECO:0000256" key="1">
    <source>
        <dbReference type="ARBA" id="ARBA00004651"/>
    </source>
</evidence>
<keyword evidence="3 6" id="KW-0812">Transmembrane</keyword>
<feature type="transmembrane region" description="Helical" evidence="6">
    <location>
        <begin position="145"/>
        <end position="165"/>
    </location>
</feature>
<proteinExistence type="predicted"/>
<comment type="subcellular location">
    <subcellularLocation>
        <location evidence="1">Cell membrane</location>
        <topology evidence="1">Multi-pass membrane protein</topology>
    </subcellularLocation>
</comment>
<accession>A0A2R6Y1C3</accession>
<dbReference type="PANTHER" id="PTHR33545">
    <property type="entry name" value="UPF0750 MEMBRANE PROTEIN YITT-RELATED"/>
    <property type="match status" value="1"/>
</dbReference>
<gene>
    <name evidence="8" type="ORF">BSOLF_0180</name>
</gene>
<dbReference type="InterPro" id="IPR003740">
    <property type="entry name" value="YitT"/>
</dbReference>
<reference evidence="9" key="1">
    <citation type="journal article" date="2018" name="Sci. Rep.">
        <title>Lignite coal burning seam in the remote Altai Mountains harbors a hydrogen-driven thermophilic microbial community.</title>
        <authorList>
            <person name="Kadnikov V.V."/>
            <person name="Mardanov A.V."/>
            <person name="Ivasenko D.A."/>
            <person name="Antsiferov D.V."/>
            <person name="Beletsky A.V."/>
            <person name="Karnachuk O.V."/>
            <person name="Ravin N.V."/>
        </authorList>
    </citation>
    <scope>NUCLEOTIDE SEQUENCE [LARGE SCALE GENOMIC DNA]</scope>
</reference>
<dbReference type="InterPro" id="IPR019264">
    <property type="entry name" value="DUF2179"/>
</dbReference>
<keyword evidence="2" id="KW-1003">Cell membrane</keyword>
<feature type="transmembrane region" description="Helical" evidence="6">
    <location>
        <begin position="104"/>
        <end position="124"/>
    </location>
</feature>
<evidence type="ECO:0000256" key="4">
    <source>
        <dbReference type="ARBA" id="ARBA00022989"/>
    </source>
</evidence>
<sequence>MPSVSRRVTDYVLLFLFSIVLAFAYNLLLLPHKVLSGGVTGVAMIIGLITPINTGWIILLLNIPLFIFGFYTLGKVFIVRSAISVTTTSLAMNIIPIYQLTSDPILSAVFGGAIAGLATGLIFSASASTGGLDIIGMFISKRRDFPMGTLMSTFNAIIIFVSGFIFNWDQALYTMLSIFVAGRVVDTIFTRHIKLTLMIVTEEGEAVREALLKQIVRGITVLEGVGAYSKNKKTVLMTVATRYELPMIKALIRQADPKAFVNIMQTVEVMGAFTRLP</sequence>
<dbReference type="GO" id="GO:0005886">
    <property type="term" value="C:plasma membrane"/>
    <property type="evidence" value="ECO:0007669"/>
    <property type="project" value="UniProtKB-SubCell"/>
</dbReference>
<dbReference type="PANTHER" id="PTHR33545:SF5">
    <property type="entry name" value="UPF0750 MEMBRANE PROTEIN YITT"/>
    <property type="match status" value="1"/>
</dbReference>
<evidence type="ECO:0000313" key="8">
    <source>
        <dbReference type="EMBL" id="PTQ56473.1"/>
    </source>
</evidence>
<feature type="transmembrane region" description="Helical" evidence="6">
    <location>
        <begin position="12"/>
        <end position="30"/>
    </location>
</feature>
<dbReference type="InterPro" id="IPR015867">
    <property type="entry name" value="N-reg_PII/ATP_PRibTrfase_C"/>
</dbReference>
<keyword evidence="5 6" id="KW-0472">Membrane</keyword>
<evidence type="ECO:0000256" key="5">
    <source>
        <dbReference type="ARBA" id="ARBA00023136"/>
    </source>
</evidence>
<evidence type="ECO:0000256" key="6">
    <source>
        <dbReference type="SAM" id="Phobius"/>
    </source>
</evidence>
<dbReference type="EMBL" id="PEBX01000027">
    <property type="protein sequence ID" value="PTQ56473.1"/>
    <property type="molecule type" value="Genomic_DNA"/>
</dbReference>
<name>A0A2R6Y1C3_9BACL</name>
<dbReference type="Pfam" id="PF10035">
    <property type="entry name" value="DUF2179"/>
    <property type="match status" value="1"/>
</dbReference>
<comment type="caution">
    <text evidence="8">The sequence shown here is derived from an EMBL/GenBank/DDBJ whole genome shotgun (WGS) entry which is preliminary data.</text>
</comment>
<dbReference type="CDD" id="cd16380">
    <property type="entry name" value="YitT_C"/>
    <property type="match status" value="1"/>
</dbReference>
<dbReference type="AlphaFoldDB" id="A0A2R6Y1C3"/>
<keyword evidence="4 6" id="KW-1133">Transmembrane helix</keyword>
<dbReference type="InterPro" id="IPR051461">
    <property type="entry name" value="UPF0750_membrane"/>
</dbReference>
<dbReference type="Pfam" id="PF02588">
    <property type="entry name" value="YitT_membrane"/>
    <property type="match status" value="1"/>
</dbReference>
<organism evidence="8 9">
    <name type="scientific">Candidatus Carbonibacillus altaicus</name>
    <dbReference type="NCBI Taxonomy" id="2163959"/>
    <lineage>
        <taxon>Bacteria</taxon>
        <taxon>Bacillati</taxon>
        <taxon>Bacillota</taxon>
        <taxon>Bacilli</taxon>
        <taxon>Bacillales</taxon>
        <taxon>Candidatus Carbonibacillus</taxon>
    </lineage>
</organism>
<evidence type="ECO:0000313" key="9">
    <source>
        <dbReference type="Proteomes" id="UP000244338"/>
    </source>
</evidence>